<accession>A0A1L7WNT8</accession>
<organism evidence="2 3">
    <name type="scientific">Phialocephala subalpina</name>
    <dbReference type="NCBI Taxonomy" id="576137"/>
    <lineage>
        <taxon>Eukaryota</taxon>
        <taxon>Fungi</taxon>
        <taxon>Dikarya</taxon>
        <taxon>Ascomycota</taxon>
        <taxon>Pezizomycotina</taxon>
        <taxon>Leotiomycetes</taxon>
        <taxon>Helotiales</taxon>
        <taxon>Mollisiaceae</taxon>
        <taxon>Phialocephala</taxon>
        <taxon>Phialocephala fortinii species complex</taxon>
    </lineage>
</organism>
<name>A0A1L7WNT8_9HELO</name>
<reference evidence="2 3" key="1">
    <citation type="submission" date="2016-03" db="EMBL/GenBank/DDBJ databases">
        <authorList>
            <person name="Ploux O."/>
        </authorList>
    </citation>
    <scope>NUCLEOTIDE SEQUENCE [LARGE SCALE GENOMIC DNA]</scope>
    <source>
        <strain evidence="2 3">UAMH 11012</strain>
    </source>
</reference>
<evidence type="ECO:0000313" key="2">
    <source>
        <dbReference type="EMBL" id="CZR54436.1"/>
    </source>
</evidence>
<evidence type="ECO:0000313" key="3">
    <source>
        <dbReference type="Proteomes" id="UP000184330"/>
    </source>
</evidence>
<feature type="compositionally biased region" description="Polar residues" evidence="1">
    <location>
        <begin position="1"/>
        <end position="15"/>
    </location>
</feature>
<evidence type="ECO:0000256" key="1">
    <source>
        <dbReference type="SAM" id="MobiDB-lite"/>
    </source>
</evidence>
<dbReference type="Proteomes" id="UP000184330">
    <property type="component" value="Unassembled WGS sequence"/>
</dbReference>
<proteinExistence type="predicted"/>
<dbReference type="OrthoDB" id="5385910at2759"/>
<sequence>MSTQTKSLLPTQASTTKHRIKPPTPTMASFQGDDYICNLRDHTNFPTHHLSHTQQKEEYLIAQYSDVLDALQKLYLKISHTLLAEIEGTFEADVLEEVLDYLRETMKHNEHCLNEARWKLWAKYQEDGVTVVGGGGGGKF</sequence>
<protein>
    <submittedName>
        <fullName evidence="2">Uncharacterized protein</fullName>
    </submittedName>
</protein>
<feature type="region of interest" description="Disordered" evidence="1">
    <location>
        <begin position="1"/>
        <end position="24"/>
    </location>
</feature>
<keyword evidence="3" id="KW-1185">Reference proteome</keyword>
<dbReference type="EMBL" id="FJOG01000005">
    <property type="protein sequence ID" value="CZR54436.1"/>
    <property type="molecule type" value="Genomic_DNA"/>
</dbReference>
<gene>
    <name evidence="2" type="ORF">PAC_04320</name>
</gene>
<dbReference type="AlphaFoldDB" id="A0A1L7WNT8"/>